<accession>A0A3E5DKU9</accession>
<sequence>MTGLALRVSVPKWNVESELGYKPITTFWEDFSIADKFGNEAVNDTFKRAFTEWKGNFAYLTEMVMVLNHKIWQWYKKNILLAKLYNQLYDMAAEYAENNLKGEELDYYYRITD</sequence>
<reference evidence="1 2" key="1">
    <citation type="submission" date="2018-08" db="EMBL/GenBank/DDBJ databases">
        <title>A genome reference for cultivated species of the human gut microbiota.</title>
        <authorList>
            <person name="Zou Y."/>
            <person name="Xue W."/>
            <person name="Luo G."/>
        </authorList>
    </citation>
    <scope>NUCLEOTIDE SEQUENCE [LARGE SCALE GENOMIC DNA]</scope>
    <source>
        <strain evidence="1 2">AF24-12</strain>
    </source>
</reference>
<dbReference type="AlphaFoldDB" id="A0A3E5DKU9"/>
<name>A0A3E5DKU9_9BACT</name>
<gene>
    <name evidence="1" type="ORF">DWY11_15870</name>
</gene>
<dbReference type="Proteomes" id="UP000283872">
    <property type="component" value="Unassembled WGS sequence"/>
</dbReference>
<proteinExistence type="predicted"/>
<organism evidence="1 2">
    <name type="scientific">Segatella copri</name>
    <dbReference type="NCBI Taxonomy" id="165179"/>
    <lineage>
        <taxon>Bacteria</taxon>
        <taxon>Pseudomonadati</taxon>
        <taxon>Bacteroidota</taxon>
        <taxon>Bacteroidia</taxon>
        <taxon>Bacteroidales</taxon>
        <taxon>Prevotellaceae</taxon>
        <taxon>Segatella</taxon>
    </lineage>
</organism>
<evidence type="ECO:0000313" key="2">
    <source>
        <dbReference type="Proteomes" id="UP000283872"/>
    </source>
</evidence>
<protein>
    <submittedName>
        <fullName evidence="1">Uncharacterized protein</fullName>
    </submittedName>
</protein>
<comment type="caution">
    <text evidence="1">The sequence shown here is derived from an EMBL/GenBank/DDBJ whole genome shotgun (WGS) entry which is preliminary data.</text>
</comment>
<dbReference type="EMBL" id="QRVA01000085">
    <property type="protein sequence ID" value="RGS09290.1"/>
    <property type="molecule type" value="Genomic_DNA"/>
</dbReference>
<evidence type="ECO:0000313" key="1">
    <source>
        <dbReference type="EMBL" id="RGS09290.1"/>
    </source>
</evidence>
<dbReference type="RefSeq" id="WP_117588090.1">
    <property type="nucleotide sequence ID" value="NZ_QRVA01000085.1"/>
</dbReference>